<dbReference type="GO" id="GO:0003919">
    <property type="term" value="F:FMN adenylyltransferase activity"/>
    <property type="evidence" value="ECO:0007669"/>
    <property type="project" value="UniProtKB-EC"/>
</dbReference>
<dbReference type="GO" id="GO:0008531">
    <property type="term" value="F:riboflavin kinase activity"/>
    <property type="evidence" value="ECO:0007669"/>
    <property type="project" value="UniProtKB-EC"/>
</dbReference>
<dbReference type="InterPro" id="IPR023468">
    <property type="entry name" value="Riboflavin_kinase"/>
</dbReference>
<evidence type="ECO:0000256" key="1">
    <source>
        <dbReference type="ARBA" id="ARBA00004726"/>
    </source>
</evidence>
<dbReference type="InterPro" id="IPR004821">
    <property type="entry name" value="Cyt_trans-like"/>
</dbReference>
<evidence type="ECO:0000256" key="4">
    <source>
        <dbReference type="ARBA" id="ARBA00022630"/>
    </source>
</evidence>
<accession>A0ABS4VMT6</accession>
<dbReference type="InterPro" id="IPR014729">
    <property type="entry name" value="Rossmann-like_a/b/a_fold"/>
</dbReference>
<comment type="similarity">
    <text evidence="2">Belongs to the RibF family.</text>
</comment>
<comment type="pathway">
    <text evidence="1">Cofactor biosynthesis; FAD biosynthesis; FAD from FMN: step 1/1.</text>
</comment>
<evidence type="ECO:0000256" key="6">
    <source>
        <dbReference type="ARBA" id="ARBA00022679"/>
    </source>
</evidence>
<dbReference type="RefSeq" id="WP_210025030.1">
    <property type="nucleotide sequence ID" value="NZ_JAGINU010000001.1"/>
</dbReference>
<evidence type="ECO:0000256" key="9">
    <source>
        <dbReference type="ARBA" id="ARBA00022827"/>
    </source>
</evidence>
<keyword evidence="8" id="KW-0547">Nucleotide-binding</keyword>
<comment type="catalytic activity">
    <reaction evidence="11">
        <text>FMN + ATP + H(+) = FAD + diphosphate</text>
        <dbReference type="Rhea" id="RHEA:17237"/>
        <dbReference type="ChEBI" id="CHEBI:15378"/>
        <dbReference type="ChEBI" id="CHEBI:30616"/>
        <dbReference type="ChEBI" id="CHEBI:33019"/>
        <dbReference type="ChEBI" id="CHEBI:57692"/>
        <dbReference type="ChEBI" id="CHEBI:58210"/>
        <dbReference type="EC" id="2.7.7.2"/>
    </reaction>
</comment>
<keyword evidence="4" id="KW-0285">Flavoprotein</keyword>
<sequence>MVVLGVFDGLHRGHVRVLAHARALADARRRPVVLVTFDPHPATVAGPDRDTTPIVSLAERVRLADRNGADHILVLPFDRCLAAVEPEQFAHHVLVETLHATAVVVGENFRFGRGGTGDVTLLHQIGREARFTVHGMPLLTGCSSTQVRKLIRFGDLSGAACLLGRPHHIEGWVVDGRIHPDSHRLLPPSGRYHVHIDDHPTVAEIEPDGTVHVADRPDGPVTVWLVRRIENSTRR</sequence>
<dbReference type="SUPFAM" id="SSF52374">
    <property type="entry name" value="Nucleotidylyl transferase"/>
    <property type="match status" value="1"/>
</dbReference>
<keyword evidence="13" id="KW-0418">Kinase</keyword>
<evidence type="ECO:0000313" key="14">
    <source>
        <dbReference type="Proteomes" id="UP001519295"/>
    </source>
</evidence>
<keyword evidence="6 13" id="KW-0808">Transferase</keyword>
<dbReference type="Gene3D" id="3.40.50.620">
    <property type="entry name" value="HUPs"/>
    <property type="match status" value="1"/>
</dbReference>
<evidence type="ECO:0000256" key="10">
    <source>
        <dbReference type="ARBA" id="ARBA00022840"/>
    </source>
</evidence>
<evidence type="ECO:0000256" key="5">
    <source>
        <dbReference type="ARBA" id="ARBA00022643"/>
    </source>
</evidence>
<organism evidence="13 14">
    <name type="scientific">Pseudonocardia parietis</name>
    <dbReference type="NCBI Taxonomy" id="570936"/>
    <lineage>
        <taxon>Bacteria</taxon>
        <taxon>Bacillati</taxon>
        <taxon>Actinomycetota</taxon>
        <taxon>Actinomycetes</taxon>
        <taxon>Pseudonocardiales</taxon>
        <taxon>Pseudonocardiaceae</taxon>
        <taxon>Pseudonocardia</taxon>
    </lineage>
</organism>
<dbReference type="Pfam" id="PF06574">
    <property type="entry name" value="FAD_syn"/>
    <property type="match status" value="1"/>
</dbReference>
<dbReference type="CDD" id="cd02064">
    <property type="entry name" value="FAD_synthetase_N"/>
    <property type="match status" value="1"/>
</dbReference>
<evidence type="ECO:0000256" key="2">
    <source>
        <dbReference type="ARBA" id="ARBA00010214"/>
    </source>
</evidence>
<evidence type="ECO:0000256" key="11">
    <source>
        <dbReference type="ARBA" id="ARBA00049494"/>
    </source>
</evidence>
<evidence type="ECO:0000256" key="8">
    <source>
        <dbReference type="ARBA" id="ARBA00022741"/>
    </source>
</evidence>
<gene>
    <name evidence="13" type="ORF">JOF36_000759</name>
</gene>
<comment type="caution">
    <text evidence="13">The sequence shown here is derived from an EMBL/GenBank/DDBJ whole genome shotgun (WGS) entry which is preliminary data.</text>
</comment>
<dbReference type="EMBL" id="JAGINU010000001">
    <property type="protein sequence ID" value="MBP2365063.1"/>
    <property type="molecule type" value="Genomic_DNA"/>
</dbReference>
<keyword evidence="7 13" id="KW-0548">Nucleotidyltransferase</keyword>
<keyword evidence="5" id="KW-0288">FMN</keyword>
<protein>
    <recommendedName>
        <fullName evidence="3">FAD synthase</fullName>
        <ecNumber evidence="3">2.7.7.2</ecNumber>
    </recommendedName>
</protein>
<dbReference type="PANTHER" id="PTHR22749">
    <property type="entry name" value="RIBOFLAVIN KINASE/FMN ADENYLYLTRANSFERASE"/>
    <property type="match status" value="1"/>
</dbReference>
<evidence type="ECO:0000256" key="3">
    <source>
        <dbReference type="ARBA" id="ARBA00012393"/>
    </source>
</evidence>
<evidence type="ECO:0000259" key="12">
    <source>
        <dbReference type="Pfam" id="PF06574"/>
    </source>
</evidence>
<feature type="domain" description="FAD synthetase" evidence="12">
    <location>
        <begin position="2"/>
        <end position="139"/>
    </location>
</feature>
<keyword evidence="14" id="KW-1185">Reference proteome</keyword>
<dbReference type="NCBIfam" id="TIGR00125">
    <property type="entry name" value="cyt_tran_rel"/>
    <property type="match status" value="1"/>
</dbReference>
<dbReference type="PANTHER" id="PTHR22749:SF6">
    <property type="entry name" value="RIBOFLAVIN KINASE"/>
    <property type="match status" value="1"/>
</dbReference>
<dbReference type="InterPro" id="IPR015864">
    <property type="entry name" value="FAD_synthase"/>
</dbReference>
<dbReference type="Proteomes" id="UP001519295">
    <property type="component" value="Unassembled WGS sequence"/>
</dbReference>
<evidence type="ECO:0000256" key="7">
    <source>
        <dbReference type="ARBA" id="ARBA00022695"/>
    </source>
</evidence>
<keyword evidence="9" id="KW-0274">FAD</keyword>
<reference evidence="13 14" key="1">
    <citation type="submission" date="2021-03" db="EMBL/GenBank/DDBJ databases">
        <title>Sequencing the genomes of 1000 actinobacteria strains.</title>
        <authorList>
            <person name="Klenk H.-P."/>
        </authorList>
    </citation>
    <scope>NUCLEOTIDE SEQUENCE [LARGE SCALE GENOMIC DNA]</scope>
    <source>
        <strain evidence="13 14">DSM 45256</strain>
    </source>
</reference>
<proteinExistence type="inferred from homology"/>
<keyword evidence="10" id="KW-0067">ATP-binding</keyword>
<dbReference type="EC" id="2.7.7.2" evidence="3"/>
<name>A0ABS4VMT6_9PSEU</name>
<evidence type="ECO:0000313" key="13">
    <source>
        <dbReference type="EMBL" id="MBP2365063.1"/>
    </source>
</evidence>